<accession>A0A3B6TGF7</accession>
<dbReference type="SUPFAM" id="SSF75005">
    <property type="entry name" value="Arabinanase/levansucrase/invertase"/>
    <property type="match status" value="1"/>
</dbReference>
<dbReference type="GO" id="GO:0004553">
    <property type="term" value="F:hydrolase activity, hydrolyzing O-glycosyl compounds"/>
    <property type="evidence" value="ECO:0007669"/>
    <property type="project" value="InterPro"/>
</dbReference>
<sequence>MHPESTNFCFLQCSSGAAMESHAVPSEQPAYKPLPSTVNEDAHEHQSGGMRWRACAALLAASAVVLVVVLVTATTPGGGARVDQASVNGADEDAGGFPWSNEMLQWQRATFHFQPEKNFMSDPNGLVYYRGWYHMFYQYNPKGIAWAFGILWGHAASRDIVHWCQLPLAVLPDQWYDIQGVLSGTITVLPNGTLIMLYTGATNVSTVEVQCVAVPDDPNDPLLRRWTKHPANPVLFSPPWISTNDFRDPTSAWYDGSDHTWRTVLGSKDDHNGHHAGIAFMYKTKDFLNYELVPGILHRVENTGEWECIDFYPVGGGNNSSEVLYVLKASMDDERHDYYSLGRYDAAANTWTPVDPEADLGIGLRYDWGKLYASSSFYDPVKRRRIMMGYVGEVDSAKADVAKGWASIQSVPRTVALDEKTRTNLLLWPVEEIETLRLNATELSDITIETGFVFYVPLSQADQLDIEASFRLDASAIAALNEADIGYNCSNSGGAASRGALGPFGLIVLASSDCCGEQTAVYFYVSRGLDGALQTNFCQDESRSSRARDVTKRVVGSTVPVLDGEALSMRVLVDHSIVQSFAMGGRCTMTSRVYPTEAIYEAAGVYLFNNGTNSSVVAERLVVHEMDSAPNKIITDDKYLHFE</sequence>
<evidence type="ECO:0000256" key="8">
    <source>
        <dbReference type="SAM" id="MobiDB-lite"/>
    </source>
</evidence>
<dbReference type="Pfam" id="PF00251">
    <property type="entry name" value="Glyco_hydro_32N"/>
    <property type="match status" value="1"/>
</dbReference>
<evidence type="ECO:0000256" key="5">
    <source>
        <dbReference type="ARBA" id="ARBA00023180"/>
    </source>
</evidence>
<dbReference type="InterPro" id="IPR023296">
    <property type="entry name" value="Glyco_hydro_beta-prop_sf"/>
</dbReference>
<dbReference type="SUPFAM" id="SSF49899">
    <property type="entry name" value="Concanavalin A-like lectins/glucanases"/>
    <property type="match status" value="1"/>
</dbReference>
<evidence type="ECO:0000256" key="9">
    <source>
        <dbReference type="SAM" id="Phobius"/>
    </source>
</evidence>
<dbReference type="SMR" id="A0A3B6TGF7"/>
<evidence type="ECO:0000259" key="10">
    <source>
        <dbReference type="Pfam" id="PF00251"/>
    </source>
</evidence>
<feature type="region of interest" description="Disordered" evidence="8">
    <location>
        <begin position="24"/>
        <end position="45"/>
    </location>
</feature>
<dbReference type="KEGG" id="taes:123164539"/>
<evidence type="ECO:0000259" key="11">
    <source>
        <dbReference type="Pfam" id="PF08244"/>
    </source>
</evidence>
<reference evidence="12" key="2">
    <citation type="submission" date="2018-10" db="UniProtKB">
        <authorList>
            <consortium name="EnsemblPlants"/>
        </authorList>
    </citation>
    <scope>IDENTIFICATION</scope>
</reference>
<dbReference type="InterPro" id="IPR050551">
    <property type="entry name" value="Fructan_Metab_Enzymes"/>
</dbReference>
<dbReference type="Gene3D" id="2.115.10.20">
    <property type="entry name" value="Glycosyl hydrolase domain, family 43"/>
    <property type="match status" value="1"/>
</dbReference>
<dbReference type="Pfam" id="PF08244">
    <property type="entry name" value="Glyco_hydro_32C"/>
    <property type="match status" value="1"/>
</dbReference>
<feature type="transmembrane region" description="Helical" evidence="9">
    <location>
        <begin position="54"/>
        <end position="73"/>
    </location>
</feature>
<keyword evidence="9" id="KW-0472">Membrane</keyword>
<evidence type="ECO:0000313" key="13">
    <source>
        <dbReference type="Proteomes" id="UP000019116"/>
    </source>
</evidence>
<comment type="similarity">
    <text evidence="1 7">Belongs to the glycosyl hydrolase 32 family.</text>
</comment>
<dbReference type="EnsemblPlants" id="TraesCS7D02G009700.1">
    <property type="protein sequence ID" value="TraesCS7D02G009700.1"/>
    <property type="gene ID" value="TraesCS7D02G009700"/>
</dbReference>
<dbReference type="Proteomes" id="UP000019116">
    <property type="component" value="Chromosome 7D"/>
</dbReference>
<dbReference type="OrthoDB" id="202537at2759"/>
<feature type="domain" description="Glycosyl hydrolase family 32 C-terminal" evidence="11">
    <location>
        <begin position="433"/>
        <end position="622"/>
    </location>
</feature>
<dbReference type="InterPro" id="IPR013148">
    <property type="entry name" value="Glyco_hydro_32_N"/>
</dbReference>
<dbReference type="InterPro" id="IPR001362">
    <property type="entry name" value="Glyco_hydro_32"/>
</dbReference>
<dbReference type="STRING" id="4565.A0A3B6TGF7"/>
<keyword evidence="2" id="KW-0732">Signal</keyword>
<evidence type="ECO:0000256" key="1">
    <source>
        <dbReference type="ARBA" id="ARBA00009902"/>
    </source>
</evidence>
<organism evidence="12">
    <name type="scientific">Triticum aestivum</name>
    <name type="common">Wheat</name>
    <dbReference type="NCBI Taxonomy" id="4565"/>
    <lineage>
        <taxon>Eukaryota</taxon>
        <taxon>Viridiplantae</taxon>
        <taxon>Streptophyta</taxon>
        <taxon>Embryophyta</taxon>
        <taxon>Tracheophyta</taxon>
        <taxon>Spermatophyta</taxon>
        <taxon>Magnoliopsida</taxon>
        <taxon>Liliopsida</taxon>
        <taxon>Poales</taxon>
        <taxon>Poaceae</taxon>
        <taxon>BOP clade</taxon>
        <taxon>Pooideae</taxon>
        <taxon>Triticodae</taxon>
        <taxon>Triticeae</taxon>
        <taxon>Triticinae</taxon>
        <taxon>Triticum</taxon>
    </lineage>
</organism>
<keyword evidence="6 7" id="KW-0326">Glycosidase</keyword>
<dbReference type="PANTHER" id="PTHR31953">
    <property type="entry name" value="BETA-FRUCTOFURANOSIDASE, INSOLUBLE ISOENZYME CWINV1-RELATED"/>
    <property type="match status" value="1"/>
</dbReference>
<evidence type="ECO:0000256" key="3">
    <source>
        <dbReference type="ARBA" id="ARBA00022801"/>
    </source>
</evidence>
<dbReference type="GO" id="GO:0005975">
    <property type="term" value="P:carbohydrate metabolic process"/>
    <property type="evidence" value="ECO:0007669"/>
    <property type="project" value="InterPro"/>
</dbReference>
<protein>
    <submittedName>
        <fullName evidence="12">Uncharacterized protein</fullName>
    </submittedName>
</protein>
<evidence type="ECO:0000313" key="12">
    <source>
        <dbReference type="EnsemblPlants" id="TraesCS7D02G009700.1"/>
    </source>
</evidence>
<dbReference type="AlphaFoldDB" id="A0A3B6TGF7"/>
<gene>
    <name evidence="12" type="primary">LOC123164539</name>
</gene>
<evidence type="ECO:0000256" key="4">
    <source>
        <dbReference type="ARBA" id="ARBA00023157"/>
    </source>
</evidence>
<dbReference type="CDD" id="cd18624">
    <property type="entry name" value="GH32_Fruct1-like"/>
    <property type="match status" value="1"/>
</dbReference>
<keyword evidence="3 7" id="KW-0378">Hydrolase</keyword>
<feature type="domain" description="Glycosyl hydrolase family 32 N-terminal" evidence="10">
    <location>
        <begin position="112"/>
        <end position="429"/>
    </location>
</feature>
<keyword evidence="4" id="KW-1015">Disulfide bond</keyword>
<dbReference type="SMART" id="SM00640">
    <property type="entry name" value="Glyco_32"/>
    <property type="match status" value="1"/>
</dbReference>
<dbReference type="Gramene" id="TraesCS7D02G009700.1">
    <property type="protein sequence ID" value="TraesCS7D02G009700.1"/>
    <property type="gene ID" value="TraesCS7D02G009700"/>
</dbReference>
<proteinExistence type="inferred from homology"/>
<name>A0A3B6TGF7_WHEAT</name>
<keyword evidence="9" id="KW-1133">Transmembrane helix</keyword>
<keyword evidence="9" id="KW-0812">Transmembrane</keyword>
<keyword evidence="13" id="KW-1185">Reference proteome</keyword>
<evidence type="ECO:0000256" key="6">
    <source>
        <dbReference type="ARBA" id="ARBA00023295"/>
    </source>
</evidence>
<dbReference type="RefSeq" id="XP_044437991.1">
    <property type="nucleotide sequence ID" value="XM_044582056.1"/>
</dbReference>
<reference evidence="12" key="1">
    <citation type="submission" date="2018-08" db="EMBL/GenBank/DDBJ databases">
        <authorList>
            <person name="Rossello M."/>
        </authorList>
    </citation>
    <scope>NUCLEOTIDE SEQUENCE [LARGE SCALE GENOMIC DNA]</scope>
    <source>
        <strain evidence="12">cv. Chinese Spring</strain>
    </source>
</reference>
<dbReference type="InterPro" id="IPR013189">
    <property type="entry name" value="Glyco_hydro_32_C"/>
</dbReference>
<dbReference type="GeneID" id="123164539"/>
<dbReference type="InterPro" id="IPR013320">
    <property type="entry name" value="ConA-like_dom_sf"/>
</dbReference>
<keyword evidence="5" id="KW-0325">Glycoprotein</keyword>
<dbReference type="Gramene" id="TraesCS7D03G0021900.1">
    <property type="protein sequence ID" value="TraesCS7D03G0021900.1.CDS"/>
    <property type="gene ID" value="TraesCS7D03G0021900"/>
</dbReference>
<dbReference type="Gene3D" id="2.60.120.560">
    <property type="entry name" value="Exo-inulinase, domain 1"/>
    <property type="match status" value="1"/>
</dbReference>
<evidence type="ECO:0000256" key="2">
    <source>
        <dbReference type="ARBA" id="ARBA00022729"/>
    </source>
</evidence>
<evidence type="ECO:0000256" key="7">
    <source>
        <dbReference type="RuleBase" id="RU362110"/>
    </source>
</evidence>